<dbReference type="EMBL" id="QKTW01000007">
    <property type="protein sequence ID" value="PZF74015.1"/>
    <property type="molecule type" value="Genomic_DNA"/>
</dbReference>
<name>A0A2W2AEV0_9BACT</name>
<keyword evidence="4" id="KW-1185">Reference proteome</keyword>
<feature type="signal peptide" evidence="2">
    <location>
        <begin position="1"/>
        <end position="22"/>
    </location>
</feature>
<dbReference type="Proteomes" id="UP000248745">
    <property type="component" value="Unassembled WGS sequence"/>
</dbReference>
<evidence type="ECO:0000256" key="2">
    <source>
        <dbReference type="SAM" id="SignalP"/>
    </source>
</evidence>
<proteinExistence type="predicted"/>
<feature type="region of interest" description="Disordered" evidence="1">
    <location>
        <begin position="219"/>
        <end position="238"/>
    </location>
</feature>
<evidence type="ECO:0000313" key="3">
    <source>
        <dbReference type="EMBL" id="PZF74015.1"/>
    </source>
</evidence>
<sequence>MHLTMKPVLLIAALLISNLIFAQDKIEGIGPFKINRTTTAYVDTLVNDGYKKITVKTADPQSTVRGLKEKAIAELMPDSTKLYNSPHTHRCNGVRTFFIPFMEIAGITIENIYLTFYHDVLVDISTDYSAELKNALMLKYGEVPAQELSSENNCTLPATKADMSLTAKSYYYTWKNEGIKCIASIGYYWDHNCEKQYLSYVNVGVSGITSVIMDCDRAEREKQKKRQDEEKRKKLGEL</sequence>
<dbReference type="AlphaFoldDB" id="A0A2W2AEV0"/>
<organism evidence="3 4">
    <name type="scientific">Taibaiella soli</name>
    <dbReference type="NCBI Taxonomy" id="1649169"/>
    <lineage>
        <taxon>Bacteria</taxon>
        <taxon>Pseudomonadati</taxon>
        <taxon>Bacteroidota</taxon>
        <taxon>Chitinophagia</taxon>
        <taxon>Chitinophagales</taxon>
        <taxon>Chitinophagaceae</taxon>
        <taxon>Taibaiella</taxon>
    </lineage>
</organism>
<reference evidence="3 4" key="1">
    <citation type="submission" date="2018-06" db="EMBL/GenBank/DDBJ databases">
        <title>Mucibacter soli gen. nov., sp. nov., a new member of the family Chitinophagaceae producing mucin.</title>
        <authorList>
            <person name="Kim M.-K."/>
            <person name="Park S."/>
            <person name="Kim T.-S."/>
            <person name="Joung Y."/>
            <person name="Han J.-H."/>
            <person name="Kim S.B."/>
        </authorList>
    </citation>
    <scope>NUCLEOTIDE SEQUENCE [LARGE SCALE GENOMIC DNA]</scope>
    <source>
        <strain evidence="3 4">R1-15</strain>
    </source>
</reference>
<keyword evidence="2" id="KW-0732">Signal</keyword>
<evidence type="ECO:0000313" key="4">
    <source>
        <dbReference type="Proteomes" id="UP000248745"/>
    </source>
</evidence>
<evidence type="ECO:0000256" key="1">
    <source>
        <dbReference type="SAM" id="MobiDB-lite"/>
    </source>
</evidence>
<gene>
    <name evidence="3" type="ORF">DN068_04775</name>
</gene>
<accession>A0A2W2AEV0</accession>
<comment type="caution">
    <text evidence="3">The sequence shown here is derived from an EMBL/GenBank/DDBJ whole genome shotgun (WGS) entry which is preliminary data.</text>
</comment>
<protein>
    <submittedName>
        <fullName evidence="3">Uncharacterized protein</fullName>
    </submittedName>
</protein>
<feature type="chain" id="PRO_5015891677" evidence="2">
    <location>
        <begin position="23"/>
        <end position="238"/>
    </location>
</feature>